<dbReference type="GO" id="GO:0051537">
    <property type="term" value="F:2 iron, 2 sulfur cluster binding"/>
    <property type="evidence" value="ECO:0007669"/>
    <property type="project" value="UniProtKB-KW"/>
</dbReference>
<evidence type="ECO:0000256" key="7">
    <source>
        <dbReference type="ARBA" id="ARBA00023004"/>
    </source>
</evidence>
<comment type="subcellular location">
    <subcellularLocation>
        <location evidence="1">Membrane</location>
        <topology evidence="1">Single-pass membrane protein</topology>
    </subcellularLocation>
    <subcellularLocation>
        <location evidence="12">Mitochondrion inner membrane</location>
    </subcellularLocation>
</comment>
<gene>
    <name evidence="14" type="ORF">CINCED_3A009853</name>
</gene>
<dbReference type="Gene3D" id="1.20.5.270">
    <property type="entry name" value="Ubiquinol cytochrome reductase, transmembrane domain"/>
    <property type="match status" value="1"/>
</dbReference>
<name>A0A5E4NF58_9HEMI</name>
<comment type="similarity">
    <text evidence="2">Belongs to the Rieske iron-sulfur protein family.</text>
</comment>
<dbReference type="PANTHER" id="PTHR10134">
    <property type="entry name" value="CYTOCHROME B-C1 COMPLEX SUBUNIT RIESKE, MITOCHONDRIAL"/>
    <property type="match status" value="1"/>
</dbReference>
<evidence type="ECO:0000256" key="12">
    <source>
        <dbReference type="RuleBase" id="RU004495"/>
    </source>
</evidence>
<evidence type="ECO:0000256" key="2">
    <source>
        <dbReference type="ARBA" id="ARBA00010651"/>
    </source>
</evidence>
<keyword evidence="15" id="KW-1185">Reference proteome</keyword>
<dbReference type="InterPro" id="IPR014349">
    <property type="entry name" value="Rieske_Fe-S_prot"/>
</dbReference>
<keyword evidence="12" id="KW-0496">Mitochondrion</keyword>
<keyword evidence="11" id="KW-0249">Electron transport</keyword>
<protein>
    <recommendedName>
        <fullName evidence="11">Cytochrome b-c1 complex subunit Rieske, mitochondrial</fullName>
        <ecNumber evidence="11">7.1.1.8</ecNumber>
    </recommendedName>
</protein>
<dbReference type="PROSITE" id="PS51296">
    <property type="entry name" value="RIESKE"/>
    <property type="match status" value="1"/>
</dbReference>
<keyword evidence="10" id="KW-1015">Disulfide bond</keyword>
<dbReference type="Proteomes" id="UP000325440">
    <property type="component" value="Unassembled WGS sequence"/>
</dbReference>
<accession>A0A5E4NF58</accession>
<keyword evidence="3 14" id="KW-0812">Transmembrane</keyword>
<keyword evidence="7" id="KW-0408">Iron</keyword>
<dbReference type="EC" id="7.1.1.8" evidence="11"/>
<dbReference type="FunFam" id="2.102.10.10:FF:000001">
    <property type="entry name" value="Cytochrome b-c1 complex subunit Rieske, mitochondrial"/>
    <property type="match status" value="1"/>
</dbReference>
<evidence type="ECO:0000256" key="11">
    <source>
        <dbReference type="RuleBase" id="RU004494"/>
    </source>
</evidence>
<dbReference type="InterPro" id="IPR006317">
    <property type="entry name" value="Ubiquinol_cyt_c_Rdtase_Fe-S-su"/>
</dbReference>
<reference evidence="14 15" key="1">
    <citation type="submission" date="2019-08" db="EMBL/GenBank/DDBJ databases">
        <authorList>
            <person name="Alioto T."/>
            <person name="Alioto T."/>
            <person name="Gomez Garrido J."/>
        </authorList>
    </citation>
    <scope>NUCLEOTIDE SEQUENCE [LARGE SCALE GENOMIC DNA]</scope>
</reference>
<keyword evidence="9" id="KW-0472">Membrane</keyword>
<comment type="miscellaneous">
    <text evidence="11">The Rieske protein is a high potential 2Fe-2S protein.</text>
</comment>
<evidence type="ECO:0000256" key="3">
    <source>
        <dbReference type="ARBA" id="ARBA00022692"/>
    </source>
</evidence>
<evidence type="ECO:0000256" key="5">
    <source>
        <dbReference type="ARBA" id="ARBA00022723"/>
    </source>
</evidence>
<dbReference type="NCBIfam" id="TIGR01416">
    <property type="entry name" value="Rieske_proteo"/>
    <property type="match status" value="1"/>
</dbReference>
<sequence length="243" mass="27158">MVLHNFFCISNKIAVILRTEKLHKMANVAFQSNLYNTNNVIKTQVRLAYNDFKFPNYNNDRRSSGKNPTIPNRDTYEKRNAFTYVVLGTAATGSLFCAKAIVHKFVLSMAPAADVLAMASIEVNLSEIPEGKNATIKWRGKPLFVRHRTAAEIETEQNTSLIELRDPEDDSVRVQKPEWLVIIGVCTHLGCVPISNAGDWGGYYCPCHGSHYDAAGRIRKGPAPTNMEIPPYIFLDENTLLVG</sequence>
<feature type="domain" description="Rieske" evidence="13">
    <location>
        <begin position="146"/>
        <end position="241"/>
    </location>
</feature>
<evidence type="ECO:0000256" key="4">
    <source>
        <dbReference type="ARBA" id="ARBA00022714"/>
    </source>
</evidence>
<dbReference type="PRINTS" id="PR00162">
    <property type="entry name" value="RIESKE"/>
</dbReference>
<comment type="catalytic activity">
    <reaction evidence="11">
        <text>a quinol + 2 Fe(III)-[cytochrome c](out) = a quinone + 2 Fe(II)-[cytochrome c](out) + 2 H(+)(out)</text>
        <dbReference type="Rhea" id="RHEA:11484"/>
        <dbReference type="Rhea" id="RHEA-COMP:10350"/>
        <dbReference type="Rhea" id="RHEA-COMP:14399"/>
        <dbReference type="ChEBI" id="CHEBI:15378"/>
        <dbReference type="ChEBI" id="CHEBI:24646"/>
        <dbReference type="ChEBI" id="CHEBI:29033"/>
        <dbReference type="ChEBI" id="CHEBI:29034"/>
        <dbReference type="ChEBI" id="CHEBI:132124"/>
        <dbReference type="EC" id="7.1.1.8"/>
    </reaction>
</comment>
<dbReference type="EMBL" id="CABPRJ010002370">
    <property type="protein sequence ID" value="VVC43524.1"/>
    <property type="molecule type" value="Genomic_DNA"/>
</dbReference>
<evidence type="ECO:0000313" key="14">
    <source>
        <dbReference type="EMBL" id="VVC43524.1"/>
    </source>
</evidence>
<evidence type="ECO:0000256" key="8">
    <source>
        <dbReference type="ARBA" id="ARBA00023014"/>
    </source>
</evidence>
<keyword evidence="4" id="KW-0001">2Fe-2S</keyword>
<dbReference type="InterPro" id="IPR036922">
    <property type="entry name" value="Rieske_2Fe-2S_sf"/>
</dbReference>
<evidence type="ECO:0000259" key="13">
    <source>
        <dbReference type="PROSITE" id="PS51296"/>
    </source>
</evidence>
<comment type="cofactor">
    <cofactor evidence="11">
        <name>[2Fe-2S] cluster</name>
        <dbReference type="ChEBI" id="CHEBI:190135"/>
    </cofactor>
    <text evidence="11">Binds 1 [2Fe-2S] cluster per subunit.</text>
</comment>
<dbReference type="SUPFAM" id="SSF50022">
    <property type="entry name" value="ISP domain"/>
    <property type="match status" value="1"/>
</dbReference>
<dbReference type="Pfam" id="PF00355">
    <property type="entry name" value="Rieske"/>
    <property type="match status" value="1"/>
</dbReference>
<evidence type="ECO:0000256" key="6">
    <source>
        <dbReference type="ARBA" id="ARBA00022989"/>
    </source>
</evidence>
<dbReference type="InterPro" id="IPR017941">
    <property type="entry name" value="Rieske_2Fe-2S"/>
</dbReference>
<dbReference type="GO" id="GO:0005743">
    <property type="term" value="C:mitochondrial inner membrane"/>
    <property type="evidence" value="ECO:0007669"/>
    <property type="project" value="UniProtKB-SubCell"/>
</dbReference>
<dbReference type="SUPFAM" id="SSF81502">
    <property type="entry name" value="ISP transmembrane anchor"/>
    <property type="match status" value="1"/>
</dbReference>
<evidence type="ECO:0000256" key="10">
    <source>
        <dbReference type="ARBA" id="ARBA00023157"/>
    </source>
</evidence>
<dbReference type="AlphaFoldDB" id="A0A5E4NF58"/>
<dbReference type="OrthoDB" id="1637982at2759"/>
<keyword evidence="11" id="KW-0813">Transport</keyword>
<dbReference type="InterPro" id="IPR037008">
    <property type="entry name" value="bc1_Rieske_TM_sf"/>
</dbReference>
<dbReference type="InterPro" id="IPR005805">
    <property type="entry name" value="Rieske_Fe-S_prot_C"/>
</dbReference>
<dbReference type="GO" id="GO:0046872">
    <property type="term" value="F:metal ion binding"/>
    <property type="evidence" value="ECO:0007669"/>
    <property type="project" value="UniProtKB-KW"/>
</dbReference>
<organism evidence="14 15">
    <name type="scientific">Cinara cedri</name>
    <dbReference type="NCBI Taxonomy" id="506608"/>
    <lineage>
        <taxon>Eukaryota</taxon>
        <taxon>Metazoa</taxon>
        <taxon>Ecdysozoa</taxon>
        <taxon>Arthropoda</taxon>
        <taxon>Hexapoda</taxon>
        <taxon>Insecta</taxon>
        <taxon>Pterygota</taxon>
        <taxon>Neoptera</taxon>
        <taxon>Paraneoptera</taxon>
        <taxon>Hemiptera</taxon>
        <taxon>Sternorrhyncha</taxon>
        <taxon>Aphidomorpha</taxon>
        <taxon>Aphidoidea</taxon>
        <taxon>Aphididae</taxon>
        <taxon>Lachninae</taxon>
        <taxon>Cinara</taxon>
    </lineage>
</organism>
<dbReference type="Gene3D" id="2.102.10.10">
    <property type="entry name" value="Rieske [2Fe-2S] iron-sulphur domain"/>
    <property type="match status" value="1"/>
</dbReference>
<evidence type="ECO:0000256" key="9">
    <source>
        <dbReference type="ARBA" id="ARBA00023136"/>
    </source>
</evidence>
<keyword evidence="6" id="KW-1133">Transmembrane helix</keyword>
<proteinExistence type="inferred from homology"/>
<dbReference type="GO" id="GO:0008121">
    <property type="term" value="F:quinol-cytochrome-c reductase activity"/>
    <property type="evidence" value="ECO:0007669"/>
    <property type="project" value="UniProtKB-EC"/>
</dbReference>
<keyword evidence="8" id="KW-0411">Iron-sulfur</keyword>
<dbReference type="InterPro" id="IPR004192">
    <property type="entry name" value="Rieske_TM"/>
</dbReference>
<evidence type="ECO:0000313" key="15">
    <source>
        <dbReference type="Proteomes" id="UP000325440"/>
    </source>
</evidence>
<evidence type="ECO:0000256" key="1">
    <source>
        <dbReference type="ARBA" id="ARBA00004167"/>
    </source>
</evidence>
<keyword evidence="12" id="KW-0679">Respiratory chain</keyword>
<keyword evidence="5" id="KW-0479">Metal-binding</keyword>
<dbReference type="CDD" id="cd03470">
    <property type="entry name" value="Rieske_cytochrome_bc1"/>
    <property type="match status" value="1"/>
</dbReference>
<dbReference type="Pfam" id="PF02921">
    <property type="entry name" value="UCR_TM"/>
    <property type="match status" value="1"/>
</dbReference>